<feature type="region of interest" description="Disordered" evidence="1">
    <location>
        <begin position="181"/>
        <end position="235"/>
    </location>
</feature>
<feature type="compositionally biased region" description="Polar residues" evidence="1">
    <location>
        <begin position="181"/>
        <end position="200"/>
    </location>
</feature>
<dbReference type="EMBL" id="AAJCKN010000032">
    <property type="protein sequence ID" value="ECK5915319.1"/>
    <property type="molecule type" value="Genomic_DNA"/>
</dbReference>
<feature type="compositionally biased region" description="Basic and acidic residues" evidence="1">
    <location>
        <begin position="224"/>
        <end position="235"/>
    </location>
</feature>
<protein>
    <submittedName>
        <fullName evidence="3">Ig-like domain repeat protein</fullName>
    </submittedName>
</protein>
<dbReference type="NCBIfam" id="NF033510">
    <property type="entry name" value="Ca_tandemer"/>
    <property type="match status" value="25"/>
</dbReference>
<feature type="compositionally biased region" description="Basic and acidic residues" evidence="1">
    <location>
        <begin position="111"/>
        <end position="145"/>
    </location>
</feature>
<proteinExistence type="predicted"/>
<dbReference type="GO" id="GO:0005509">
    <property type="term" value="F:calcium ion binding"/>
    <property type="evidence" value="ECO:0007669"/>
    <property type="project" value="InterPro"/>
</dbReference>
<gene>
    <name evidence="3" type="ORF">FR282_16740</name>
</gene>
<evidence type="ECO:0000313" key="3">
    <source>
        <dbReference type="EMBL" id="ECK5915319.1"/>
    </source>
</evidence>
<dbReference type="PANTHER" id="PTHR14795:SF0">
    <property type="entry name" value="TRANSMEMBRANE PROTEIN 62"/>
    <property type="match status" value="1"/>
</dbReference>
<name>A0A5Y5YTA9_SALER</name>
<evidence type="ECO:0000256" key="1">
    <source>
        <dbReference type="SAM" id="MobiDB-lite"/>
    </source>
</evidence>
<dbReference type="PROSITE" id="PS50268">
    <property type="entry name" value="CADHERIN_2"/>
    <property type="match status" value="1"/>
</dbReference>
<dbReference type="Pfam" id="PF19077">
    <property type="entry name" value="Big_13"/>
    <property type="match status" value="50"/>
</dbReference>
<evidence type="ECO:0000259" key="2">
    <source>
        <dbReference type="PROSITE" id="PS50268"/>
    </source>
</evidence>
<dbReference type="InterPro" id="IPR014756">
    <property type="entry name" value="Ig_E-set"/>
</dbReference>
<feature type="compositionally biased region" description="Polar residues" evidence="1">
    <location>
        <begin position="4021"/>
        <end position="4035"/>
    </location>
</feature>
<organism evidence="3">
    <name type="scientific">Salmonella enterica</name>
    <name type="common">Salmonella choleraesuis</name>
    <dbReference type="NCBI Taxonomy" id="28901"/>
    <lineage>
        <taxon>Bacteria</taxon>
        <taxon>Pseudomonadati</taxon>
        <taxon>Pseudomonadota</taxon>
        <taxon>Gammaproteobacteria</taxon>
        <taxon>Enterobacterales</taxon>
        <taxon>Enterobacteriaceae</taxon>
        <taxon>Salmonella</taxon>
    </lineage>
</organism>
<dbReference type="Pfam" id="PF12245">
    <property type="entry name" value="Big_3_2"/>
    <property type="match status" value="1"/>
</dbReference>
<reference evidence="3" key="1">
    <citation type="submission" date="2019-08" db="EMBL/GenBank/DDBJ databases">
        <authorList>
            <consortium name="NARMS: The National Antimicrobial Resistance Monitoring System"/>
        </authorList>
    </citation>
    <scope>NUCLEOTIDE SEQUENCE</scope>
    <source>
        <strain evidence="3">FSIS11922880</strain>
    </source>
</reference>
<feature type="domain" description="Cadherin" evidence="2">
    <location>
        <begin position="1284"/>
        <end position="1350"/>
    </location>
</feature>
<dbReference type="InterPro" id="IPR013783">
    <property type="entry name" value="Ig-like_fold"/>
</dbReference>
<sequence length="5559" mass="594636">MGNKSIQKFFADQNSVIDLSSLGNAKGAKVSLSGPDMNITTPRGSVIIVNGALYSSIKGNNLAVKFKDKTITGAKILGSVDLKDIQLERIDSSLVDSAQVEKKGNGKRRNKKEEEELKKQLDDAENAKKEADKAKEEAEKAKEAAEKALNEAFEVQNSSKQIEEMLQNFLADNVAKDNLAQQSDASQQNTQAKATQASKQNDAEKVLPQPINKNTSTGKSNSSKNEENKLDAESVKEPLKVTLALATESNSGSKDDSITNFTKPQFVGSTAPNATVIIKINGIAVGQAVADSLGNFTFTAPETLTDGTYNLEAEAKTADGSGSAKLVITIDSVTDKPTFELSPESSVSGHKGLTPTLTPSIVGTAEENAKVDIYVDNKLVASVDVDKDGNWSYEFKDNELSEGENSIKVVAVDKAGNKNETTDSIITDTIAPEKPTIELDDSSDSGIKNDNITNSTLPTFIGVAEPGSTVSIYLGLKHLGEVIVAKDGTWSYTLTTPLKDGEYNITATATDIAGHTSATANLPFTIDTRISYFSAEIETTNDSGIVGDNVTNNTRPTFTGKTEPNAIISVINSETGEEVIFKANDKGEWTFNFTSDSVEGINNLTFTVEDVAGNKKDFSFSYVIDTVAPVPPTVSLEDFVVLPNGIILSGNDLPALVGTAEPKSTILLMRDGKLYDSIEVDSNGTWNYQFSNKFLQGAYDIEIISQDAAGNKSSTVKYSFTIQTEVVPPKAELDASDDSGAKGDWITNKHNALTLLGTADRFATVNILIDGKTIGVTTADADGNWNFDISRNLSDNVYKITVESIDPLGRTSSVDYQLTIDSFTPIPTVMLHDSADSGVKGDMITKINTPLFTGMAEANAKVSIYVDGVLSGEAIAGDDGVWNFQFTTALSDGSHDVTVKVEDIAGNTASSSAYNFQIVTQTQKPTIELVNDTGVDNTDHIINEKNPALTGTAAPYSTVKLYIDGALIAEVRTNKDGRWEYTLKADQGLVDGDHRITASVEDIAGNIAHSDPFLISVDTAISIPIVSLSPDSDSGVSDDNLTNIVKPTLHLKDIDPDIISVQVWDAASDTQIGVATQQPDGSWAYTFTSDLTEGLHQVYVKVEDIAGNKANSAVFDFTIDTTVSTPVISLLSKDDTGVTGDNLTNINKPGFAISGVDADAHRVVVQVMHNGVSEEIELSHLNGSWLFIPGNTWADGSYTLTVKVEDKAGNTSYSAPLTVVIDTQIAIDGVELVNDSGVKGDNMTNDDRPHFRVTVPTDVNEVRLSIDGGNSWVQATPGVAGSWEYIWPTDLADGQYTLTVEATDKAGNTVTKTIDFAVDTTLSVPVIVLDSADDTGIQGDNMTNSTQPTFALQHIDDDAVRVTVSVEHGGVTTTFDATKGTGGWSFTPTGAWADGDYTLSVSVEDKAGNTSHSASLTVTVDTQIAINNIELVNDSGIPNDNLTNNVRPHFQVTVPTDVNVVRLSIDGGKTWFNATQSATPGAWDYIWPDDVADGGYTLTVEATDKAGNKTTQELDFTIDTTLSVPTLSLDSADDSGIAGDNITNVKTPGFTLNNIDTDVSRVIVEVMHNGIKQEVPLVQTGGQWRFAPTSDWADGDYILTVKVEDRAGNVKQSAPLTVTVDTHIAIDRIELVNDSGIPGDNLTNEARPHFQVTVPADVNGVRLSIDGGKTWFDATQSATSGVWDYTWLTNVANGPHTLMVEASDKAGNKTTQKLDFTIDTILSEPTITLDSADDSAAGDNITNVKMPGFTLGNIDADVTKVVVTVAHDGKNQQIELIKNGGVWRFTPGAAWTDGDYTLTVKVEDKTGNTNYSAPLTVTIDTQTSIDRIELLNDTGIVGDNLTNEARPQFHITVPTDVNSVQLSLDGGINWVNATLTSDGVWEYIWPTDLVENTYTLTVKATDVAGNTATETLNFIIDTTLSTPTITLDSADDSGTANDNKTNVKTPGFIIGGIDSDVTQVVVQVMRDGHSEEVELTQTNGQWRFVPGSAWTDGDYTLTVTVKDEAGNIRHSAPLTVTIDTQITIDHIELVNDSGIPDDNLTNNVRPHFQVTVPTDVNVVRLSIDGGKTWFNATQSATPGVWDYTWLADVGEGKHTLTVEATDKAGNKTTQQLDFIIDTLLSEPTIVLDSTDDSGTKGDNLTNVNKPTFLLGNIDADARYVTVEVQHGGTKEVLTATKDATGNWSVTPTGTWADGDYTLTVRVEDEAGNEKHSASLTVTVDTQITIDVIELVNDNGIPGDNMTNDAHPQFRVTVPGDVNEVSLSIDGGVTWVKATQSATPGVWNYTWPGTVPDGDYTLNVKATDNAGNTVTETLHFTIDTTLSVPVIVLNSADDTGVQGDNMTNSTQPTFALQHIDDDAVRVTVSVEHGGVTTTFDATKGTGGWSFTPTGAWADGDYTLSVSVEDKAGNTSHSASLTVTVDTQIAINNIELVNDSGIPDDNLTNNVRPHFQVKVPMDVNEVRLSIDGGKTWFNSTQSATPGVWDYTWLADVGEGKHTLTVEATDKAGNQTTQKLDFIIDTLLSEPTIVLDSTDDSGTKGDNLTNANKPTFILGNIDADARYVTVEVQYGGTKEVLTATKGATGIWSVTPTGTWADGDYTLTVRVEDDAGNVKYSAPLTVTVDTQITIDVIELVNDNGIPGDNLTNDVRPHFRVTVPGDVNEVRLSIDGGNTWVRATQGTAGIWDYTWPKDVTDGLHTLTVEATDKAGNKTTQTLDFTIDTRLSTPTITMDSRDDTGAIGDHITSVKRPGFTIGNIDSDAQSVILRITQGGNSQEVTLTQVGGQWRFTPDADWADGSYTLTVEVTDNAGNVRQSTPLIVTVDTQTSITDITLVNDHGVPDDNLTNSTRPQFEITVPADVNSVQLSIDGGANWVSAAQGIEGVWGYTWPTDMGDGKHTLTVMVTDRAGNTATQTLEFFIDTRLSTPTIALDSTDDTGTPGDDMTNRTRPTFILQNIDSDVINVTVSVTHNGTTTSFTATQGAGGWSFTPPAPWGDGDYTLTVTVEDRAGNTRPSTPLTVTVDTQIAIDHIELVNDSGVPGDNVTKHVRPQFQISVPDDVEKVLLSIDGGTTWVTAIKSSTAGIWDYTWPTDMPEGQHTLTVEVTDGAGNKMTETLNFTIDITLMTPTIELAPDQDTGQNKNDNLTSVTQPVFVLGSIDKDVRHVELSIEHNGTFKTVVLTESADGWRYRPDSALADGSYTFTVTVTDVAGNQQTSAPLKVTIDGTLTTPVIELAAGEDSGTVGDRLTNHDRPVFDIRQVDSDVTRVMVKVTYNGKTHEEAAVFTNGQWRFTPSASWADGSYQLAVVVEDLAGNVKESAPFEVRIDTTTTINNIVLLNDTGVQNDQLTNVAKPSFRIDVPGDVVQVRVTLDGGANWNVIRKNADGQWIFDSPNTLVDGTYTLRVEATDEAGNIANKDLVFNIDTNIQVPTIALDAGQDTGANTADNITNISRPTFTIGNVDPDVIKVVVTIDGHDYNATKVGAGWQFTPGNAIPDGSYNITVTVEDKAGNTATSKPLPVVIDTTAEIESVTLVTDSGDSDVDNITKVDKPQFSIVTADDITHVRVKIDNAANWIELTKGGDGRWIFNVGSALPDGQHTLLVDVTDIAGNVAQETLQFTIDTTLREPTIVLDPTHDTGDDTNDNLTRINKPVFIIGNVDNDVSHIVVHIDGRDYTIENTGGNLTFTPDQPLSDGQHTISVTVTDIAGNTKTSAELRIEIDTQVQIDSVTLTTDSGVNDHDNVTNATRPSFEIATPDDVTSVLVSFDGVNWTPISKNAAGQWEFTAGSALPDGHYTLHVQATDRAGNTANSTLGFTVDTQIDGLSVVMLDDAGKDSTDGITNITSPRFEISAREPLQSVTVILNGKSSTLTQGAGNKWLFTPDTPLVDGTYKIEIVAEDIAGNKISKEVSFTIDTIVSDPSIDLLDADDTGESAVDNITSVTKPRFVIGNVPADIDTVVIRINGVSYPVTANGNNLWEFQVPVALNDGVYEAVVVFRDIAGNTSETKLPFTIDTTTSVSVRMEPASDTGNSNSDNLTNKQNPKFEGTAEPNAKLVITIVDDKSGREVLKQTITVGADGNWSVTPNILPDGMYTINVVATDVAGNTAQTQERFTIDTVTIDPTIRLSDPSIDDQHEATSLRPEFKGFAEAFSTIMIQWDGKVVGSANANANGEWSWTPPSVLAPGSYVVSIVAKDKAGNESSQVDFPVVIPVIDVTPPTIKLSEESDSGALGDFTTNNKTPTLVGNTLPNAIVSIYVDGVKVGEATADTAGRYTFQLSEMKDGHYVVQVGIVNPRDNSELRSTAVDVTIDTEVAELVWNISGMHEGGYINTVTPEIGGTSEPNSKITIFVNGVEKAIAYTTGAGHWGVVLPALGNDGNYVLTFKVEDVAGNIREFGPQNVILDTVISPLTVVLREADDSGKVGDWITNKSHVTIDGTAEAGSTLTIRNPQGVVIATLVVGNDGRWSAELDLREGSNAFVVVSEDKAGNSQQKEILIEHDTQIEISDISLSRDTNSGDKYDLITNNKSPVLVAMTDPGATVQVYINGVLQGTVEASSSGNISYTMPANSADGEYQVQFVATDTAGNRVESAITTVTIDSQIAVFDIDEDSLPALSNNRALSVSGVGEAGSQVSIFVDGKLVNVVMVEADGTWRAPILLQDDGTFNIHFSITDVAGNTEVSKDYSVDVDSSTDFPTLNLEDASNSGSLDDLITSHNKPVLVGTAEAGATIHIYVDEKIVANVLVLEDGTWSYQFDNALKDGEYSIRVVAEDPAGNTAESPRLLVTIDTSTFIDNPVMMAGSDNGIFSNDSITSQTRPAFSIYGEMNQSVQIFIDGVLVDTITVTDRNQVYRPESPLGDGSHSIYYVITDKAGNTATSKTLNFTIDTLNTTPVAIDSIGGQTLAEMTGSDGKIYITDTTRNLLFSGSAEPNSKIEIIINGLNVGEVWVNDKGHWQMPVNPLYFTEGQLDITVKSTDRAGNVNQEKYSIWVDTHIQVFTSELDDNKSSSKTDWWSNSSTITMRGMGEIGATVSLIVAGVTLATAVVAANGQWELSTDQLPEGKYDITLSIEDNAGNRKEEVHEIFIDRTPPNAPVVTYSDIVNDLIIMQGTAEAKSQLIITDSNGNTYTLTVPDNGKWSMAIPYPSEGKFTITSVDAIGNRSDDVSLDIMKEVPVISLSPDSDSGTVGDNITRDKQPTFIIGNLESDVVVVQVDINGTVYNAEKNADGVWFFTPGTPLADGSYTISVIASDAAGNQKNSLPITVTIDSTLTVPEIALAAGEDNGVSDSDNVTNHTQPKFTLQHIDADVTGVTVNVTHNGVTDTYQATQGADGWTFTPPAAWNDGTYTLSVTVVDRAGNSQQSASLAVTVDSTVTVTADSQHDDASDDATATAVTPPESETVNAESATHLRTVPSAAEESVVKETAYSITLLNADSGDEIDRSISQTPSFEISVPENIVNVSIMFEGEEFTLPITNQKAIFEVPLSLEDGEYTMDVKFIDKDNDFLIKEKTFSVDHSSADIVNAMNARGKTEDDINDSPSTSSVGHNNNGAIDVFAVNEVTLPVDNQEEHA</sequence>
<dbReference type="SUPFAM" id="SSF81296">
    <property type="entry name" value="E set domains"/>
    <property type="match status" value="10"/>
</dbReference>
<dbReference type="InterPro" id="IPR022038">
    <property type="entry name" value="Ig-like_bact"/>
</dbReference>
<feature type="region of interest" description="Disordered" evidence="1">
    <location>
        <begin position="4016"/>
        <end position="4040"/>
    </location>
</feature>
<dbReference type="PANTHER" id="PTHR14795">
    <property type="entry name" value="HELICASE RELATED"/>
    <property type="match status" value="1"/>
</dbReference>
<dbReference type="GO" id="GO:0016020">
    <property type="term" value="C:membrane"/>
    <property type="evidence" value="ECO:0007669"/>
    <property type="project" value="InterPro"/>
</dbReference>
<comment type="caution">
    <text evidence="3">The sequence shown here is derived from an EMBL/GenBank/DDBJ whole genome shotgun (WGS) entry which is preliminary data.</text>
</comment>
<feature type="compositionally biased region" description="Low complexity" evidence="1">
    <location>
        <begin position="212"/>
        <end position="223"/>
    </location>
</feature>
<feature type="region of interest" description="Disordered" evidence="1">
    <location>
        <begin position="99"/>
        <end position="145"/>
    </location>
</feature>
<feature type="region of interest" description="Disordered" evidence="1">
    <location>
        <begin position="5367"/>
        <end position="5395"/>
    </location>
</feature>
<accession>A0A5Y5YTA9</accession>
<dbReference type="GO" id="GO:0007156">
    <property type="term" value="P:homophilic cell adhesion via plasma membrane adhesion molecules"/>
    <property type="evidence" value="ECO:0007669"/>
    <property type="project" value="InterPro"/>
</dbReference>
<dbReference type="InterPro" id="IPR044016">
    <property type="entry name" value="Big_13"/>
</dbReference>
<dbReference type="InterPro" id="IPR002126">
    <property type="entry name" value="Cadherin-like_dom"/>
</dbReference>
<dbReference type="Gene3D" id="2.60.40.10">
    <property type="entry name" value="Immunoglobulins"/>
    <property type="match status" value="52"/>
</dbReference>